<feature type="compositionally biased region" description="Pro residues" evidence="1">
    <location>
        <begin position="24"/>
        <end position="42"/>
    </location>
</feature>
<feature type="region of interest" description="Disordered" evidence="1">
    <location>
        <begin position="1"/>
        <end position="42"/>
    </location>
</feature>
<comment type="caution">
    <text evidence="4">The sequence shown here is derived from an EMBL/GenBank/DDBJ whole genome shotgun (WGS) entry which is preliminary data.</text>
</comment>
<feature type="domain" description="DUF7847" evidence="3">
    <location>
        <begin position="76"/>
        <end position="340"/>
    </location>
</feature>
<keyword evidence="2" id="KW-0472">Membrane</keyword>
<gene>
    <name evidence="4" type="ORF">E3O46_13775</name>
</gene>
<feature type="transmembrane region" description="Helical" evidence="2">
    <location>
        <begin position="80"/>
        <end position="102"/>
    </location>
</feature>
<evidence type="ECO:0000313" key="4">
    <source>
        <dbReference type="EMBL" id="TFC18526.1"/>
    </source>
</evidence>
<dbReference type="EMBL" id="SOFS01000032">
    <property type="protein sequence ID" value="TFC18526.1"/>
    <property type="molecule type" value="Genomic_DNA"/>
</dbReference>
<dbReference type="InterPro" id="IPR057169">
    <property type="entry name" value="DUF7847"/>
</dbReference>
<proteinExistence type="predicted"/>
<organism evidence="4 5">
    <name type="scientific">Cryobacterium glucosi</name>
    <dbReference type="NCBI Taxonomy" id="1259175"/>
    <lineage>
        <taxon>Bacteria</taxon>
        <taxon>Bacillati</taxon>
        <taxon>Actinomycetota</taxon>
        <taxon>Actinomycetes</taxon>
        <taxon>Micrococcales</taxon>
        <taxon>Microbacteriaceae</taxon>
        <taxon>Cryobacterium</taxon>
    </lineage>
</organism>
<accession>A0ABY2ILN8</accession>
<protein>
    <recommendedName>
        <fullName evidence="3">DUF7847 domain-containing protein</fullName>
    </recommendedName>
</protein>
<name>A0ABY2ILN8_9MICO</name>
<feature type="transmembrane region" description="Helical" evidence="2">
    <location>
        <begin position="122"/>
        <end position="151"/>
    </location>
</feature>
<dbReference type="Pfam" id="PF25231">
    <property type="entry name" value="DUF7847"/>
    <property type="match status" value="1"/>
</dbReference>
<keyword evidence="5" id="KW-1185">Reference proteome</keyword>
<feature type="transmembrane region" description="Helical" evidence="2">
    <location>
        <begin position="311"/>
        <end position="341"/>
    </location>
</feature>
<feature type="transmembrane region" description="Helical" evidence="2">
    <location>
        <begin position="261"/>
        <end position="283"/>
    </location>
</feature>
<dbReference type="RefSeq" id="WP_134449751.1">
    <property type="nucleotide sequence ID" value="NZ_SOFS01000032.1"/>
</dbReference>
<feature type="transmembrane region" description="Helical" evidence="2">
    <location>
        <begin position="208"/>
        <end position="230"/>
    </location>
</feature>
<sequence>MTDPQNWHAPTGDAYDRPRYGEYAPPPASGAPQAWGPPPAWTPPPRPGLLPLRPLGFGSLLWAPFQVLRRNPKATFGSALLVQGAILLVTLLIVGPVTVLALGRVDSAPLADRDAVQAGANLTIVLSAIVPILLSVIASAMLQGVIVVEVSRAMLGQKLRLGQLWRAAGRRLWPLALWSAILSGALLLGLAIVAGVVVVFVLLGGAGVVFGIVFGILGALGILALSAWLATKTSLVPSLIVLERLGIGAAIARSWSLTRGYFWRTLGVQFLVAAIVNIVSQIVSTPLSLLGGVAVSLIDPTGAIDSWIPVIVLYVLTILLSLVLGAVAAVVQSGTTALIYIDLRMRKEGLDLDLQRFVESSPGNDAADPYLVPAGRMPAAPQS</sequence>
<evidence type="ECO:0000256" key="2">
    <source>
        <dbReference type="SAM" id="Phobius"/>
    </source>
</evidence>
<dbReference type="Proteomes" id="UP000297604">
    <property type="component" value="Unassembled WGS sequence"/>
</dbReference>
<feature type="transmembrane region" description="Helical" evidence="2">
    <location>
        <begin position="172"/>
        <end position="202"/>
    </location>
</feature>
<evidence type="ECO:0000259" key="3">
    <source>
        <dbReference type="Pfam" id="PF25231"/>
    </source>
</evidence>
<evidence type="ECO:0000313" key="5">
    <source>
        <dbReference type="Proteomes" id="UP000297604"/>
    </source>
</evidence>
<evidence type="ECO:0000256" key="1">
    <source>
        <dbReference type="SAM" id="MobiDB-lite"/>
    </source>
</evidence>
<keyword evidence="2" id="KW-0812">Transmembrane</keyword>
<reference evidence="4 5" key="1">
    <citation type="submission" date="2019-03" db="EMBL/GenBank/DDBJ databases">
        <title>Genomics of glacier-inhabiting Cryobacterium strains.</title>
        <authorList>
            <person name="Liu Q."/>
            <person name="Xin Y.-H."/>
        </authorList>
    </citation>
    <scope>NUCLEOTIDE SEQUENCE [LARGE SCALE GENOMIC DNA]</scope>
    <source>
        <strain evidence="4 5">MDB1-5</strain>
    </source>
</reference>
<keyword evidence="2" id="KW-1133">Transmembrane helix</keyword>